<evidence type="ECO:0000256" key="3">
    <source>
        <dbReference type="ARBA" id="ARBA00023002"/>
    </source>
</evidence>
<dbReference type="GO" id="GO:0016491">
    <property type="term" value="F:oxidoreductase activity"/>
    <property type="evidence" value="ECO:0007669"/>
    <property type="project" value="UniProtKB-KW"/>
</dbReference>
<name>A0A8X7BP10_9ARAC</name>
<dbReference type="Gene3D" id="3.20.20.100">
    <property type="entry name" value="NADP-dependent oxidoreductase domain"/>
    <property type="match status" value="1"/>
</dbReference>
<gene>
    <name evidence="5" type="primary">AKR1E2</name>
    <name evidence="5" type="ORF">TNIN_251161</name>
</gene>
<accession>A0A8X7BP10</accession>
<evidence type="ECO:0000313" key="5">
    <source>
        <dbReference type="EMBL" id="GFY39256.1"/>
    </source>
</evidence>
<reference evidence="5" key="1">
    <citation type="submission" date="2020-08" db="EMBL/GenBank/DDBJ databases">
        <title>Multicomponent nature underlies the extraordinary mechanical properties of spider dragline silk.</title>
        <authorList>
            <person name="Kono N."/>
            <person name="Nakamura H."/>
            <person name="Mori M."/>
            <person name="Yoshida Y."/>
            <person name="Ohtoshi R."/>
            <person name="Malay A.D."/>
            <person name="Moran D.A.P."/>
            <person name="Tomita M."/>
            <person name="Numata K."/>
            <person name="Arakawa K."/>
        </authorList>
    </citation>
    <scope>NUCLEOTIDE SEQUENCE</scope>
</reference>
<dbReference type="PANTHER" id="PTHR11732">
    <property type="entry name" value="ALDO/KETO REDUCTASE"/>
    <property type="match status" value="1"/>
</dbReference>
<dbReference type="PRINTS" id="PR00069">
    <property type="entry name" value="ALDKETRDTASE"/>
</dbReference>
<keyword evidence="3" id="KW-0560">Oxidoreductase</keyword>
<evidence type="ECO:0000256" key="1">
    <source>
        <dbReference type="ARBA" id="ARBA00007905"/>
    </source>
</evidence>
<evidence type="ECO:0000259" key="4">
    <source>
        <dbReference type="Pfam" id="PF00248"/>
    </source>
</evidence>
<dbReference type="Proteomes" id="UP000886998">
    <property type="component" value="Unassembled WGS sequence"/>
</dbReference>
<dbReference type="Pfam" id="PF00248">
    <property type="entry name" value="Aldo_ket_red"/>
    <property type="match status" value="1"/>
</dbReference>
<protein>
    <submittedName>
        <fullName evidence="5">1,5-anhydro-D-fructose reductase</fullName>
    </submittedName>
</protein>
<proteinExistence type="inferred from homology"/>
<keyword evidence="2" id="KW-0521">NADP</keyword>
<dbReference type="FunFam" id="3.20.20.100:FF:000006">
    <property type="entry name" value="Aldo-keto reductase family 1 member A1"/>
    <property type="match status" value="1"/>
</dbReference>
<dbReference type="OrthoDB" id="416253at2759"/>
<dbReference type="InterPro" id="IPR020471">
    <property type="entry name" value="AKR"/>
</dbReference>
<keyword evidence="6" id="KW-1185">Reference proteome</keyword>
<dbReference type="InterPro" id="IPR036812">
    <property type="entry name" value="NAD(P)_OxRdtase_dom_sf"/>
</dbReference>
<organism evidence="5 6">
    <name type="scientific">Trichonephila inaurata madagascariensis</name>
    <dbReference type="NCBI Taxonomy" id="2747483"/>
    <lineage>
        <taxon>Eukaryota</taxon>
        <taxon>Metazoa</taxon>
        <taxon>Ecdysozoa</taxon>
        <taxon>Arthropoda</taxon>
        <taxon>Chelicerata</taxon>
        <taxon>Arachnida</taxon>
        <taxon>Araneae</taxon>
        <taxon>Araneomorphae</taxon>
        <taxon>Entelegynae</taxon>
        <taxon>Araneoidea</taxon>
        <taxon>Nephilidae</taxon>
        <taxon>Trichonephila</taxon>
        <taxon>Trichonephila inaurata</taxon>
    </lineage>
</organism>
<sequence length="368" mass="41923">MGLAHTRPVVYRATRLSSRGIEADKVGLCVRSSGIGSFTGPSGDMEGQTNIPKIRLNNGNEMPIIGLGEWQNDDQESIERTLVNAIRAGYRFFDTAPIYKNEEYMGNTFQQLFETGEIKREDVFVCTKLGPNRMDPKVVSEACQNSIKRLKSNYVDLYLMHFPVPSQATDDEFEYYPKHEEKNELLIDYNVKLEETWQAMERLVVDGLAKSIGLSNCNRDQIERILSICKIKPANLQIECHPYLPQQEMVDFCKSINIAVTAYAPLGTPGFGPDVSVPVLINEEIVKSIAASKGKTPAQILVRFLIQRDIAVIPKSSNPDHQKENLQVFDFSLSQEEMDELYKLDRNFRYFTFNLYPNMLLHPEHPFK</sequence>
<feature type="domain" description="NADP-dependent oxidoreductase" evidence="4">
    <location>
        <begin position="65"/>
        <end position="344"/>
    </location>
</feature>
<comment type="caution">
    <text evidence="5">The sequence shown here is derived from an EMBL/GenBank/DDBJ whole genome shotgun (WGS) entry which is preliminary data.</text>
</comment>
<comment type="similarity">
    <text evidence="1">Belongs to the aldo/keto reductase family.</text>
</comment>
<dbReference type="AlphaFoldDB" id="A0A8X7BP10"/>
<dbReference type="EMBL" id="BMAV01001301">
    <property type="protein sequence ID" value="GFY39256.1"/>
    <property type="molecule type" value="Genomic_DNA"/>
</dbReference>
<evidence type="ECO:0000313" key="6">
    <source>
        <dbReference type="Proteomes" id="UP000886998"/>
    </source>
</evidence>
<dbReference type="SUPFAM" id="SSF51430">
    <property type="entry name" value="NAD(P)-linked oxidoreductase"/>
    <property type="match status" value="1"/>
</dbReference>
<evidence type="ECO:0000256" key="2">
    <source>
        <dbReference type="ARBA" id="ARBA00022857"/>
    </source>
</evidence>
<dbReference type="InterPro" id="IPR023210">
    <property type="entry name" value="NADP_OxRdtase_dom"/>
</dbReference>